<evidence type="ECO:0000313" key="10">
    <source>
        <dbReference type="Proteomes" id="UP000018733"/>
    </source>
</evidence>
<feature type="transmembrane region" description="Helical" evidence="8">
    <location>
        <begin position="38"/>
        <end position="71"/>
    </location>
</feature>
<dbReference type="Proteomes" id="UP000018733">
    <property type="component" value="Unassembled WGS sequence"/>
</dbReference>
<dbReference type="Pfam" id="PF03601">
    <property type="entry name" value="Cons_hypoth698"/>
    <property type="match status" value="1"/>
</dbReference>
<accession>V8QQY3</accession>
<dbReference type="RefSeq" id="WP_024005573.1">
    <property type="nucleotide sequence ID" value="NZ_KI650980.1"/>
</dbReference>
<evidence type="ECO:0000256" key="3">
    <source>
        <dbReference type="ARBA" id="ARBA00022475"/>
    </source>
</evidence>
<evidence type="ECO:0000256" key="5">
    <source>
        <dbReference type="ARBA" id="ARBA00022989"/>
    </source>
</evidence>
<comment type="similarity">
    <text evidence="2">Belongs to the UPF0324 family.</text>
</comment>
<evidence type="ECO:0000256" key="4">
    <source>
        <dbReference type="ARBA" id="ARBA00022692"/>
    </source>
</evidence>
<evidence type="ECO:0000256" key="7">
    <source>
        <dbReference type="SAM" id="MobiDB-lite"/>
    </source>
</evidence>
<feature type="transmembrane region" description="Helical" evidence="8">
    <location>
        <begin position="147"/>
        <end position="168"/>
    </location>
</feature>
<evidence type="ECO:0000256" key="1">
    <source>
        <dbReference type="ARBA" id="ARBA00004651"/>
    </source>
</evidence>
<dbReference type="PATRIC" id="fig|1424334.3.peg.2622"/>
<sequence length="358" mass="37712">MSLTAAPTQVMSANSSMTPSAKAGNDAAPRKNSLWPGLLLAVVIAVVAEFAGRALPIIGGPVFGILFGIVYRSTFGLHATLQPGVSFSSKKILQVSIILLGFGLSFTQVMATGGESLAVTLVTVTVAFLSAWLLGRLLRTPSDLTTLIGVGTAICGGSAIAAVTPILKPSEHDTAFAISTIFLFNILAVLTFPAMGHLLGLSDYGFGMWAGTAINDTSSVVAAGYAYSHAAGDFATIVKLTRATLIIPICLFLVVLVGMRNRRQGEQSVSLTKIFPWFIVWFLMASLIRSTGILPDAMLEWLNLAAKFLIVVALVAVGLSADMRKIFATGPRPIVLGFLVWMAVSVSSLIVQYAMGQM</sequence>
<evidence type="ECO:0000256" key="2">
    <source>
        <dbReference type="ARBA" id="ARBA00007977"/>
    </source>
</evidence>
<dbReference type="HOGENOM" id="CLU_033541_2_1_4"/>
<feature type="region of interest" description="Disordered" evidence="7">
    <location>
        <begin position="1"/>
        <end position="25"/>
    </location>
</feature>
<feature type="transmembrane region" description="Helical" evidence="8">
    <location>
        <begin position="174"/>
        <end position="194"/>
    </location>
</feature>
<protein>
    <submittedName>
        <fullName evidence="9">AraC family transcriptional regulator</fullName>
    </submittedName>
</protein>
<feature type="transmembrane region" description="Helical" evidence="8">
    <location>
        <begin position="271"/>
        <end position="289"/>
    </location>
</feature>
<dbReference type="PANTHER" id="PTHR30106">
    <property type="entry name" value="INNER MEMBRANE PROTEIN YEIH-RELATED"/>
    <property type="match status" value="1"/>
</dbReference>
<evidence type="ECO:0000256" key="8">
    <source>
        <dbReference type="SAM" id="Phobius"/>
    </source>
</evidence>
<proteinExistence type="inferred from homology"/>
<keyword evidence="6 8" id="KW-0472">Membrane</keyword>
<feature type="transmembrane region" description="Helical" evidence="8">
    <location>
        <begin position="333"/>
        <end position="355"/>
    </location>
</feature>
<comment type="subcellular location">
    <subcellularLocation>
        <location evidence="1">Cell membrane</location>
        <topology evidence="1">Multi-pass membrane protein</topology>
    </subcellularLocation>
</comment>
<dbReference type="EMBL" id="AYXT01000010">
    <property type="protein sequence ID" value="ETF01720.1"/>
    <property type="molecule type" value="Genomic_DNA"/>
</dbReference>
<keyword evidence="10" id="KW-1185">Reference proteome</keyword>
<dbReference type="eggNOG" id="COG2855">
    <property type="taxonomic scope" value="Bacteria"/>
</dbReference>
<keyword evidence="4 8" id="KW-0812">Transmembrane</keyword>
<dbReference type="GO" id="GO:0005886">
    <property type="term" value="C:plasma membrane"/>
    <property type="evidence" value="ECO:0007669"/>
    <property type="project" value="UniProtKB-SubCell"/>
</dbReference>
<dbReference type="PANTHER" id="PTHR30106:SF1">
    <property type="entry name" value="UPF0324 MEMBRANE PROTEIN FN0533"/>
    <property type="match status" value="1"/>
</dbReference>
<dbReference type="InterPro" id="IPR018383">
    <property type="entry name" value="UPF0324_pro"/>
</dbReference>
<dbReference type="AlphaFoldDB" id="V8QQY3"/>
<feature type="transmembrane region" description="Helical" evidence="8">
    <location>
        <begin position="92"/>
        <end position="111"/>
    </location>
</feature>
<comment type="caution">
    <text evidence="9">The sequence shown here is derived from an EMBL/GenBank/DDBJ whole genome shotgun (WGS) entry which is preliminary data.</text>
</comment>
<feature type="transmembrane region" description="Helical" evidence="8">
    <location>
        <begin position="240"/>
        <end position="259"/>
    </location>
</feature>
<organism evidence="9 10">
    <name type="scientific">Advenella kashmirensis W13003</name>
    <dbReference type="NCBI Taxonomy" id="1424334"/>
    <lineage>
        <taxon>Bacteria</taxon>
        <taxon>Pseudomonadati</taxon>
        <taxon>Pseudomonadota</taxon>
        <taxon>Betaproteobacteria</taxon>
        <taxon>Burkholderiales</taxon>
        <taxon>Alcaligenaceae</taxon>
    </lineage>
</organism>
<name>V8QQY3_9BURK</name>
<keyword evidence="3" id="KW-1003">Cell membrane</keyword>
<evidence type="ECO:0000313" key="9">
    <source>
        <dbReference type="EMBL" id="ETF01720.1"/>
    </source>
</evidence>
<reference evidence="9 10" key="1">
    <citation type="journal article" date="2014" name="Genome Announc.">
        <title>Draft Genome Sequence of Advenella kashmirensis Strain W13003, a Polycyclic Aromatic Hydrocarbon-Degrading Bacterium.</title>
        <authorList>
            <person name="Wang X."/>
            <person name="Jin D."/>
            <person name="Zhou L."/>
            <person name="Wu L."/>
            <person name="An W."/>
            <person name="Zhao L."/>
        </authorList>
    </citation>
    <scope>NUCLEOTIDE SEQUENCE [LARGE SCALE GENOMIC DNA]</scope>
    <source>
        <strain evidence="9 10">W13003</strain>
    </source>
</reference>
<feature type="transmembrane region" description="Helical" evidence="8">
    <location>
        <begin position="301"/>
        <end position="321"/>
    </location>
</feature>
<feature type="compositionally biased region" description="Polar residues" evidence="7">
    <location>
        <begin position="1"/>
        <end position="19"/>
    </location>
</feature>
<feature type="transmembrane region" description="Helical" evidence="8">
    <location>
        <begin position="117"/>
        <end position="135"/>
    </location>
</feature>
<evidence type="ECO:0000256" key="6">
    <source>
        <dbReference type="ARBA" id="ARBA00023136"/>
    </source>
</evidence>
<keyword evidence="5 8" id="KW-1133">Transmembrane helix</keyword>
<gene>
    <name evidence="9" type="ORF">W822_13065</name>
</gene>